<reference evidence="7 8" key="1">
    <citation type="submission" date="2015-12" db="EMBL/GenBank/DDBJ databases">
        <title>Dictyostelia acquired genes for synthesis and detection of signals that induce cell-type specialization by lateral gene transfer from prokaryotes.</title>
        <authorList>
            <person name="Gloeckner G."/>
            <person name="Schaap P."/>
        </authorList>
    </citation>
    <scope>NUCLEOTIDE SEQUENCE [LARGE SCALE GENOMIC DNA]</scope>
    <source>
        <strain evidence="7 8">TK</strain>
    </source>
</reference>
<keyword evidence="2" id="KW-0677">Repeat</keyword>
<proteinExistence type="inferred from homology"/>
<feature type="region of interest" description="Disordered" evidence="4">
    <location>
        <begin position="1"/>
        <end position="40"/>
    </location>
</feature>
<dbReference type="GO" id="GO:0043161">
    <property type="term" value="P:proteasome-mediated ubiquitin-dependent protein catabolic process"/>
    <property type="evidence" value="ECO:0007669"/>
    <property type="project" value="TreeGrafter"/>
</dbReference>
<keyword evidence="3 7" id="KW-0647">Proteasome</keyword>
<dbReference type="PANTHER" id="PTHR10943:SF1">
    <property type="entry name" value="26S PROTEASOME NON-ATPASE REGULATORY SUBUNIT 2"/>
    <property type="match status" value="1"/>
</dbReference>
<feature type="compositionally biased region" description="Basic and acidic residues" evidence="4">
    <location>
        <begin position="20"/>
        <end position="40"/>
    </location>
</feature>
<comment type="similarity">
    <text evidence="1">Belongs to the proteasome subunit S2 family.</text>
</comment>
<comment type="caution">
    <text evidence="7">The sequence shown here is derived from an EMBL/GenBank/DDBJ whole genome shotgun (WGS) entry which is preliminary data.</text>
</comment>
<evidence type="ECO:0000259" key="5">
    <source>
        <dbReference type="Pfam" id="PF17781"/>
    </source>
</evidence>
<dbReference type="InterPro" id="IPR011989">
    <property type="entry name" value="ARM-like"/>
</dbReference>
<dbReference type="EMBL" id="LODT01000035">
    <property type="protein sequence ID" value="KYQ90991.1"/>
    <property type="molecule type" value="Genomic_DNA"/>
</dbReference>
<dbReference type="InParanoid" id="A0A151ZAM9"/>
<feature type="domain" description="26S proteasome non-ATPase regulatory subunit RPN1 C-terminal" evidence="6">
    <location>
        <begin position="815"/>
        <end position="867"/>
    </location>
</feature>
<evidence type="ECO:0000256" key="1">
    <source>
        <dbReference type="ARBA" id="ARBA00005460"/>
    </source>
</evidence>
<dbReference type="STRING" id="361077.A0A151ZAM9"/>
<dbReference type="InterPro" id="IPR016024">
    <property type="entry name" value="ARM-type_fold"/>
</dbReference>
<dbReference type="InterPro" id="IPR041433">
    <property type="entry name" value="RPN1_C"/>
</dbReference>
<evidence type="ECO:0000313" key="7">
    <source>
        <dbReference type="EMBL" id="KYQ90991.1"/>
    </source>
</evidence>
<feature type="domain" description="RPN1 N-terminal" evidence="5">
    <location>
        <begin position="48"/>
        <end position="346"/>
    </location>
</feature>
<dbReference type="OMA" id="GTCNGDI"/>
<dbReference type="Pfam" id="PF18051">
    <property type="entry name" value="RPN1_C"/>
    <property type="match status" value="1"/>
</dbReference>
<dbReference type="GO" id="GO:0005634">
    <property type="term" value="C:nucleus"/>
    <property type="evidence" value="ECO:0007669"/>
    <property type="project" value="TreeGrafter"/>
</dbReference>
<dbReference type="PANTHER" id="PTHR10943">
    <property type="entry name" value="26S PROTEASOME NON-ATPASE REGULATORY SUBUNIT"/>
    <property type="match status" value="1"/>
</dbReference>
<evidence type="ECO:0000259" key="6">
    <source>
        <dbReference type="Pfam" id="PF18051"/>
    </source>
</evidence>
<dbReference type="Gene3D" id="1.25.10.10">
    <property type="entry name" value="Leucine-rich Repeat Variant"/>
    <property type="match status" value="1"/>
</dbReference>
<sequence length="881" mass="97521">MPDKEANKTTSVQNNNNNNEPKKENIKKKQEKKEEVLSAEDEKLKNDLELLVERVKDTNAELVKAALNSLKTEIKSSTSSMTSVPKPLKFLRPHYKTLEEAFSKFQEGPNKKSLADVLSVLAMANGNEDRNTLKYNLLGSSGESIASWGHEYVRHLAKEIGEEYDSRQNDKKSCDDLLKLVDEIIPFQMSHNAEPDACDLLLEVEQLPKIYRFIDENNYHRVCLYLFKCSYYVPGPEDVQILKVCVEIYLKQKHYTDALSVALKLDDQELITSIFSMVPKDQEETLKQLAFIAARQKIVPQNYDGTDKYSEIFNNSKLTEYFLNLATDLDIREPKLPEDIFQSHLDNTNNSGIDSARLNLASSFVNAFVNAGFGRDKLMVTEEDTKWWYKNKDLGIMSTVASTGMILLWDIEAGLTKIDKYLYNSDRNCKNGALLAIGMIGSGIKSDMDPSLALLTEYTSNNPTSTRIAAIYGLGLAYAGTRRQELFELLSPFLSEEKEKMEFIGIVALSLGLIFVGSCDSALSELFIQTLMERGTQAADTHARFMHLALGLLYLGKQDQAEVTLETLLAIEGKGGEYARLTLEACAYAGTGNVLKVQNMLHFCCDGQDNAHHGLAVLSISLIAMGEDLGPDMCLRMFDHLLQKGNIHIKRAIPLALALLSPSNPRIAIMDILSKLSHDNDIDVAQGAILALGIIGAGTNNARIGAMLRALAVFYDKNIAIFYVRIAQGLLHMGKGTLTINPYHMDRTLMSPVGVAGLLTLLHAALDQKGILTGPSHYLFYSLVSAMNPRMLMTLDENLQPLPISVRVGQSVDTVGLAGKPKTITGFQTHTTPVLLGYNERAELATDDYIALTNVLEGIVILKPNPNASTSPITTTTSVKK</sequence>
<dbReference type="Proteomes" id="UP000076078">
    <property type="component" value="Unassembled WGS sequence"/>
</dbReference>
<evidence type="ECO:0000256" key="3">
    <source>
        <dbReference type="ARBA" id="ARBA00022942"/>
    </source>
</evidence>
<dbReference type="SUPFAM" id="SSF48371">
    <property type="entry name" value="ARM repeat"/>
    <property type="match status" value="1"/>
</dbReference>
<dbReference type="GO" id="GO:0008540">
    <property type="term" value="C:proteasome regulatory particle, base subcomplex"/>
    <property type="evidence" value="ECO:0007669"/>
    <property type="project" value="TreeGrafter"/>
</dbReference>
<organism evidence="7 8">
    <name type="scientific">Tieghemostelium lacteum</name>
    <name type="common">Slime mold</name>
    <name type="synonym">Dictyostelium lacteum</name>
    <dbReference type="NCBI Taxonomy" id="361077"/>
    <lineage>
        <taxon>Eukaryota</taxon>
        <taxon>Amoebozoa</taxon>
        <taxon>Evosea</taxon>
        <taxon>Eumycetozoa</taxon>
        <taxon>Dictyostelia</taxon>
        <taxon>Dictyosteliales</taxon>
        <taxon>Raperosteliaceae</taxon>
        <taxon>Tieghemostelium</taxon>
    </lineage>
</organism>
<name>A0A151ZAM9_TIELA</name>
<keyword evidence="8" id="KW-1185">Reference proteome</keyword>
<accession>A0A151ZAM9</accession>
<dbReference type="PIRSF" id="PIRSF015965">
    <property type="entry name" value="26S_Psome_Rpn1"/>
    <property type="match status" value="1"/>
</dbReference>
<evidence type="ECO:0000256" key="2">
    <source>
        <dbReference type="ARBA" id="ARBA00022737"/>
    </source>
</evidence>
<dbReference type="InterPro" id="IPR002015">
    <property type="entry name" value="Proteasome/cyclosome_rpt"/>
</dbReference>
<evidence type="ECO:0000313" key="8">
    <source>
        <dbReference type="Proteomes" id="UP000076078"/>
    </source>
</evidence>
<protein>
    <submittedName>
        <fullName evidence="7">26S proteasome regulatory subunit S2</fullName>
    </submittedName>
</protein>
<dbReference type="Pfam" id="PF17781">
    <property type="entry name" value="RPN1_RPN2_N"/>
    <property type="match status" value="1"/>
</dbReference>
<dbReference type="AlphaFoldDB" id="A0A151ZAM9"/>
<gene>
    <name evidence="7" type="ORF">DLAC_07882</name>
</gene>
<evidence type="ECO:0000256" key="4">
    <source>
        <dbReference type="SAM" id="MobiDB-lite"/>
    </source>
</evidence>
<dbReference type="FunCoup" id="A0A151ZAM9">
    <property type="interactions" value="1302"/>
</dbReference>
<dbReference type="InterPro" id="IPR040892">
    <property type="entry name" value="RPN1_N"/>
</dbReference>
<dbReference type="GO" id="GO:0030234">
    <property type="term" value="F:enzyme regulator activity"/>
    <property type="evidence" value="ECO:0007669"/>
    <property type="project" value="InterPro"/>
</dbReference>
<dbReference type="OrthoDB" id="10252509at2759"/>
<dbReference type="GO" id="GO:0034515">
    <property type="term" value="C:proteasome storage granule"/>
    <property type="evidence" value="ECO:0007669"/>
    <property type="project" value="TreeGrafter"/>
</dbReference>
<dbReference type="Pfam" id="PF01851">
    <property type="entry name" value="PC_rep"/>
    <property type="match status" value="1"/>
</dbReference>
<dbReference type="InterPro" id="IPR016643">
    <property type="entry name" value="26S_Psome_Rpn1"/>
</dbReference>
<dbReference type="GO" id="GO:0042176">
    <property type="term" value="P:regulation of protein catabolic process"/>
    <property type="evidence" value="ECO:0007669"/>
    <property type="project" value="InterPro"/>
</dbReference>